<evidence type="ECO:0000313" key="2">
    <source>
        <dbReference type="Proteomes" id="UP001163603"/>
    </source>
</evidence>
<comment type="caution">
    <text evidence="1">The sequence shown here is derived from an EMBL/GenBank/DDBJ whole genome shotgun (WGS) entry which is preliminary data.</text>
</comment>
<protein>
    <submittedName>
        <fullName evidence="1">Uncharacterized protein</fullName>
    </submittedName>
</protein>
<organism evidence="1 2">
    <name type="scientific">Pistacia integerrima</name>
    <dbReference type="NCBI Taxonomy" id="434235"/>
    <lineage>
        <taxon>Eukaryota</taxon>
        <taxon>Viridiplantae</taxon>
        <taxon>Streptophyta</taxon>
        <taxon>Embryophyta</taxon>
        <taxon>Tracheophyta</taxon>
        <taxon>Spermatophyta</taxon>
        <taxon>Magnoliopsida</taxon>
        <taxon>eudicotyledons</taxon>
        <taxon>Gunneridae</taxon>
        <taxon>Pentapetalae</taxon>
        <taxon>rosids</taxon>
        <taxon>malvids</taxon>
        <taxon>Sapindales</taxon>
        <taxon>Anacardiaceae</taxon>
        <taxon>Pistacia</taxon>
    </lineage>
</organism>
<proteinExistence type="predicted"/>
<keyword evidence="2" id="KW-1185">Reference proteome</keyword>
<gene>
    <name evidence="1" type="ORF">Pint_10913</name>
</gene>
<accession>A0ACC0XGX7</accession>
<evidence type="ECO:0000313" key="1">
    <source>
        <dbReference type="EMBL" id="KAJ0016911.1"/>
    </source>
</evidence>
<reference evidence="2" key="1">
    <citation type="journal article" date="2023" name="G3 (Bethesda)">
        <title>Genome assembly and association tests identify interacting loci associated with vigor, precocity, and sex in interspecific pistachio rootstocks.</title>
        <authorList>
            <person name="Palmer W."/>
            <person name="Jacygrad E."/>
            <person name="Sagayaradj S."/>
            <person name="Cavanaugh K."/>
            <person name="Han R."/>
            <person name="Bertier L."/>
            <person name="Beede B."/>
            <person name="Kafkas S."/>
            <person name="Golino D."/>
            <person name="Preece J."/>
            <person name="Michelmore R."/>
        </authorList>
    </citation>
    <scope>NUCLEOTIDE SEQUENCE [LARGE SCALE GENOMIC DNA]</scope>
</reference>
<sequence length="118" mass="13202">MFTSCHIFFFLLVDNLSISITLNRFSCIALVGMATEYLLYGYVKSGLADINKLDSLLKGLGFTQKKADSQVRWVILNTVLLLHHHEVAWAKLAEAMSMGKSVASCIDIIEDTIDEFDI</sequence>
<dbReference type="EMBL" id="CM047747">
    <property type="protein sequence ID" value="KAJ0016911.1"/>
    <property type="molecule type" value="Genomic_DNA"/>
</dbReference>
<name>A0ACC0XGX7_9ROSI</name>
<dbReference type="Proteomes" id="UP001163603">
    <property type="component" value="Chromosome 12"/>
</dbReference>